<reference evidence="1" key="1">
    <citation type="submission" date="2020-11" db="EMBL/GenBank/DDBJ databases">
        <authorList>
            <consortium name="DOE Joint Genome Institute"/>
            <person name="Ahrendt S."/>
            <person name="Riley R."/>
            <person name="Andreopoulos W."/>
            <person name="Labutti K."/>
            <person name="Pangilinan J."/>
            <person name="Ruiz-Duenas F.J."/>
            <person name="Barrasa J.M."/>
            <person name="Sanchez-Garcia M."/>
            <person name="Camarero S."/>
            <person name="Miyauchi S."/>
            <person name="Serrano A."/>
            <person name="Linde D."/>
            <person name="Babiker R."/>
            <person name="Drula E."/>
            <person name="Ayuso-Fernandez I."/>
            <person name="Pacheco R."/>
            <person name="Padilla G."/>
            <person name="Ferreira P."/>
            <person name="Barriuso J."/>
            <person name="Kellner H."/>
            <person name="Castanera R."/>
            <person name="Alfaro M."/>
            <person name="Ramirez L."/>
            <person name="Pisabarro A.G."/>
            <person name="Kuo A."/>
            <person name="Tritt A."/>
            <person name="Lipzen A."/>
            <person name="He G."/>
            <person name="Yan M."/>
            <person name="Ng V."/>
            <person name="Cullen D."/>
            <person name="Martin F."/>
            <person name="Rosso M.-N."/>
            <person name="Henrissat B."/>
            <person name="Hibbett D."/>
            <person name="Martinez A.T."/>
            <person name="Grigoriev I.V."/>
        </authorList>
    </citation>
    <scope>NUCLEOTIDE SEQUENCE</scope>
    <source>
        <strain evidence="1">MF-IS2</strain>
    </source>
</reference>
<comment type="caution">
    <text evidence="1">The sequence shown here is derived from an EMBL/GenBank/DDBJ whole genome shotgun (WGS) entry which is preliminary data.</text>
</comment>
<evidence type="ECO:0000313" key="2">
    <source>
        <dbReference type="Proteomes" id="UP000807342"/>
    </source>
</evidence>
<dbReference type="Proteomes" id="UP000807342">
    <property type="component" value="Unassembled WGS sequence"/>
</dbReference>
<organism evidence="1 2">
    <name type="scientific">Macrolepiota fuliginosa MF-IS2</name>
    <dbReference type="NCBI Taxonomy" id="1400762"/>
    <lineage>
        <taxon>Eukaryota</taxon>
        <taxon>Fungi</taxon>
        <taxon>Dikarya</taxon>
        <taxon>Basidiomycota</taxon>
        <taxon>Agaricomycotina</taxon>
        <taxon>Agaricomycetes</taxon>
        <taxon>Agaricomycetidae</taxon>
        <taxon>Agaricales</taxon>
        <taxon>Agaricineae</taxon>
        <taxon>Agaricaceae</taxon>
        <taxon>Macrolepiota</taxon>
    </lineage>
</organism>
<name>A0A9P5XGH2_9AGAR</name>
<sequence>MARSEASASVQGIAMKEPVDVGIVYPRGRRSAALVVEDHKDTIMSKIWTKSRDPLSSSHFFSKWNIALTKFIKNLAPDKLLTPTREDVLKWQSHLPAQASNSLWSLLGWKHKQFRDAIIFLSVAICDPSNTVKVKHNIEDHMDESQNFIDTYDLHCTDKMAKLAEGFLPYTVPLIATTLGGRPFIQWFNNEAVSVQQMRSILKHQHEHVPWLALEQPEMQSQYTVTSIGLNTFNNINPSLMGAEFVVLLAQALLKDHKMSTLESNDPLSMVINDNDLPSTSSNHLNFDVLSTGIPLEISLGNFPVAIPAMDAGNPVQTSSPNVAEVVATQLPAGS</sequence>
<dbReference type="AlphaFoldDB" id="A0A9P5XGH2"/>
<evidence type="ECO:0000313" key="1">
    <source>
        <dbReference type="EMBL" id="KAF9449366.1"/>
    </source>
</evidence>
<protein>
    <submittedName>
        <fullName evidence="1">Uncharacterized protein</fullName>
    </submittedName>
</protein>
<gene>
    <name evidence="1" type="ORF">P691DRAFT_791236</name>
</gene>
<dbReference type="OrthoDB" id="3128446at2759"/>
<keyword evidence="2" id="KW-1185">Reference proteome</keyword>
<accession>A0A9P5XGH2</accession>
<dbReference type="EMBL" id="MU151133">
    <property type="protein sequence ID" value="KAF9449366.1"/>
    <property type="molecule type" value="Genomic_DNA"/>
</dbReference>
<proteinExistence type="predicted"/>